<dbReference type="Gene3D" id="3.40.50.1580">
    <property type="entry name" value="Nucleoside phosphorylase domain"/>
    <property type="match status" value="1"/>
</dbReference>
<dbReference type="STRING" id="215637.A0A4Q0A1E0"/>
<protein>
    <recommendedName>
        <fullName evidence="1">Nucleoside phosphorylase domain-containing protein</fullName>
    </recommendedName>
</protein>
<dbReference type="GO" id="GO:0005829">
    <property type="term" value="C:cytosol"/>
    <property type="evidence" value="ECO:0007669"/>
    <property type="project" value="TreeGrafter"/>
</dbReference>
<evidence type="ECO:0000259" key="1">
    <source>
        <dbReference type="Pfam" id="PF01048"/>
    </source>
</evidence>
<reference evidence="3" key="1">
    <citation type="journal article" date="2018" name="Nat. Microbiol.">
        <title>Leveraging single-cell genomics to expand the fungal tree of life.</title>
        <authorList>
            <person name="Ahrendt S.R."/>
            <person name="Quandt C.A."/>
            <person name="Ciobanu D."/>
            <person name="Clum A."/>
            <person name="Salamov A."/>
            <person name="Andreopoulos B."/>
            <person name="Cheng J.F."/>
            <person name="Woyke T."/>
            <person name="Pelin A."/>
            <person name="Henrissat B."/>
            <person name="Reynolds N.K."/>
            <person name="Benny G.L."/>
            <person name="Smith M.E."/>
            <person name="James T.Y."/>
            <person name="Grigoriev I.V."/>
        </authorList>
    </citation>
    <scope>NUCLEOTIDE SEQUENCE [LARGE SCALE GENOMIC DNA]</scope>
    <source>
        <strain evidence="3">RSA 468</strain>
    </source>
</reference>
<accession>A0A4Q0A1E0</accession>
<dbReference type="PANTHER" id="PTHR43691">
    <property type="entry name" value="URIDINE PHOSPHORYLASE"/>
    <property type="match status" value="1"/>
</dbReference>
<dbReference type="PANTHER" id="PTHR43691:SF14">
    <property type="entry name" value="URIDINE PHOSPHORYLASE"/>
    <property type="match status" value="1"/>
</dbReference>
<dbReference type="InterPro" id="IPR000845">
    <property type="entry name" value="Nucleoside_phosphorylase_d"/>
</dbReference>
<evidence type="ECO:0000313" key="3">
    <source>
        <dbReference type="Proteomes" id="UP000268162"/>
    </source>
</evidence>
<feature type="non-terminal residue" evidence="2">
    <location>
        <position position="184"/>
    </location>
</feature>
<dbReference type="GO" id="GO:0004850">
    <property type="term" value="F:uridine phosphorylase activity"/>
    <property type="evidence" value="ECO:0007669"/>
    <property type="project" value="TreeGrafter"/>
</dbReference>
<feature type="domain" description="Nucleoside phosphorylase" evidence="1">
    <location>
        <begin position="81"/>
        <end position="136"/>
    </location>
</feature>
<dbReference type="GO" id="GO:0006218">
    <property type="term" value="P:uridine catabolic process"/>
    <property type="evidence" value="ECO:0007669"/>
    <property type="project" value="TreeGrafter"/>
</dbReference>
<evidence type="ECO:0000313" key="2">
    <source>
        <dbReference type="EMBL" id="RKP39847.1"/>
    </source>
</evidence>
<dbReference type="Proteomes" id="UP000268162">
    <property type="component" value="Unassembled WGS sequence"/>
</dbReference>
<name>A0A4Q0A1E0_9FUNG</name>
<dbReference type="SUPFAM" id="SSF53167">
    <property type="entry name" value="Purine and uridine phosphorylases"/>
    <property type="match status" value="1"/>
</dbReference>
<dbReference type="InterPro" id="IPR035994">
    <property type="entry name" value="Nucleoside_phosphorylase_sf"/>
</dbReference>
<dbReference type="EMBL" id="ML002241">
    <property type="protein sequence ID" value="RKP39847.1"/>
    <property type="molecule type" value="Genomic_DNA"/>
</dbReference>
<organism evidence="2 3">
    <name type="scientific">Dimargaris cristalligena</name>
    <dbReference type="NCBI Taxonomy" id="215637"/>
    <lineage>
        <taxon>Eukaryota</taxon>
        <taxon>Fungi</taxon>
        <taxon>Fungi incertae sedis</taxon>
        <taxon>Zoopagomycota</taxon>
        <taxon>Kickxellomycotina</taxon>
        <taxon>Dimargaritomycetes</taxon>
        <taxon>Dimargaritales</taxon>
        <taxon>Dimargaritaceae</taxon>
        <taxon>Dimargaris</taxon>
    </lineage>
</organism>
<gene>
    <name evidence="2" type="ORF">BJ085DRAFT_40990</name>
</gene>
<keyword evidence="3" id="KW-1185">Reference proteome</keyword>
<sequence length="184" mass="20151">MTLSNDMTNANFPVDGEGRTYHVGLKCGEVSLIKTSGARAVDVSNMWLTGSRGFLNTSMHVMREYLRSLTSLLVQFILAHRVITVGDPERAGKFAKLLDQEDADLFAHLSHRGFYTITGTYKGVPVSIVAIGMTYHANSHDAHGDALVGTRDGVKTAMRQVGEQVGVLLVKELREFTGAFWVAH</sequence>
<proteinExistence type="predicted"/>
<dbReference type="Pfam" id="PF01048">
    <property type="entry name" value="PNP_UDP_1"/>
    <property type="match status" value="1"/>
</dbReference>
<dbReference type="AlphaFoldDB" id="A0A4Q0A1E0"/>